<name>A0A419EW31_9BACT</name>
<protein>
    <submittedName>
        <fullName evidence="3">Deoxyhypusine synthase</fullName>
        <ecNumber evidence="3">2.5.1.46</ecNumber>
    </submittedName>
</protein>
<dbReference type="InterPro" id="IPR036982">
    <property type="entry name" value="Deoxyhypusine_synthase_sf"/>
</dbReference>
<dbReference type="AlphaFoldDB" id="A0A419EW31"/>
<comment type="similarity">
    <text evidence="1">Belongs to the deoxyhypusine synthase family.</text>
</comment>
<evidence type="ECO:0000256" key="2">
    <source>
        <dbReference type="ARBA" id="ARBA00022679"/>
    </source>
</evidence>
<dbReference type="Pfam" id="PF01916">
    <property type="entry name" value="DS"/>
    <property type="match status" value="1"/>
</dbReference>
<dbReference type="InterPro" id="IPR002773">
    <property type="entry name" value="Deoxyhypusine_synthase"/>
</dbReference>
<reference evidence="3 4" key="1">
    <citation type="journal article" date="2017" name="ISME J.">
        <title>Energy and carbon metabolisms in a deep terrestrial subsurface fluid microbial community.</title>
        <authorList>
            <person name="Momper L."/>
            <person name="Jungbluth S.P."/>
            <person name="Lee M.D."/>
            <person name="Amend J.P."/>
        </authorList>
    </citation>
    <scope>NUCLEOTIDE SEQUENCE [LARGE SCALE GENOMIC DNA]</scope>
    <source>
        <strain evidence="3">SURF_17</strain>
    </source>
</reference>
<organism evidence="3 4">
    <name type="scientific">Candidatus Abyssobacteria bacterium SURF_17</name>
    <dbReference type="NCBI Taxonomy" id="2093361"/>
    <lineage>
        <taxon>Bacteria</taxon>
        <taxon>Pseudomonadati</taxon>
        <taxon>Candidatus Hydrogenedentota</taxon>
        <taxon>Candidatus Abyssobacteria</taxon>
    </lineage>
</organism>
<evidence type="ECO:0000313" key="4">
    <source>
        <dbReference type="Proteomes" id="UP000285961"/>
    </source>
</evidence>
<gene>
    <name evidence="3" type="ORF">C4532_12160</name>
</gene>
<dbReference type="EC" id="2.5.1.46" evidence="3"/>
<dbReference type="SUPFAM" id="SSF52467">
    <property type="entry name" value="DHS-like NAD/FAD-binding domain"/>
    <property type="match status" value="1"/>
</dbReference>
<sequence>MEKKDAAGFLQKPVESLQVNAESTIGDLLQRMGNTAFQARNLSTAVAIWAEMLKDNVTIFFGLAGAMVPAGMRRLITYLVKNRLIDCLVSTGANLFHDCHEEIGQMHYQGSHRADDLILKEHGIDRIYDVFALDWNFLNTDKVIADFGVSIGERKLNTREFLYLLGAHLSKLGKDAGILSAAYEAKIPIYCPAISDSSIGIALAVAAAKGSKIPSLDVISDVLESAHLVADAEATGVIYVAGGTPKNFIQQTEVTAPLVGRTVKGHTYAIQLSVDPPYWGGLSGCTFEEAQSWGKIAKQAQKVTVYCDATISLPIVVHALVQQHADLIAARKAPSLRLAWPKT</sequence>
<proteinExistence type="inferred from homology"/>
<accession>A0A419EW31</accession>
<dbReference type="Proteomes" id="UP000285961">
    <property type="component" value="Unassembled WGS sequence"/>
</dbReference>
<dbReference type="InterPro" id="IPR029035">
    <property type="entry name" value="DHS-like_NAD/FAD-binding_dom"/>
</dbReference>
<dbReference type="GO" id="GO:0005737">
    <property type="term" value="C:cytoplasm"/>
    <property type="evidence" value="ECO:0007669"/>
    <property type="project" value="TreeGrafter"/>
</dbReference>
<evidence type="ECO:0000313" key="3">
    <source>
        <dbReference type="EMBL" id="RJP68723.1"/>
    </source>
</evidence>
<comment type="caution">
    <text evidence="3">The sequence shown here is derived from an EMBL/GenBank/DDBJ whole genome shotgun (WGS) entry which is preliminary data.</text>
</comment>
<dbReference type="Gene3D" id="3.40.910.10">
    <property type="entry name" value="Deoxyhypusine synthase"/>
    <property type="match status" value="1"/>
</dbReference>
<dbReference type="GO" id="GO:0034038">
    <property type="term" value="F:deoxyhypusine synthase activity"/>
    <property type="evidence" value="ECO:0007669"/>
    <property type="project" value="UniProtKB-EC"/>
</dbReference>
<dbReference type="PANTHER" id="PTHR11703:SF2">
    <property type="entry name" value="DEOXYHYPUSINE SYNTHASE-LIKE PROTEIN"/>
    <property type="match status" value="1"/>
</dbReference>
<dbReference type="PANTHER" id="PTHR11703">
    <property type="entry name" value="DEOXYHYPUSINE SYNTHASE"/>
    <property type="match status" value="1"/>
</dbReference>
<keyword evidence="2 3" id="KW-0808">Transferase</keyword>
<dbReference type="EMBL" id="QZKI01000089">
    <property type="protein sequence ID" value="RJP68723.1"/>
    <property type="molecule type" value="Genomic_DNA"/>
</dbReference>
<evidence type="ECO:0000256" key="1">
    <source>
        <dbReference type="ARBA" id="ARBA00009892"/>
    </source>
</evidence>